<keyword evidence="1" id="KW-0732">Signal</keyword>
<protein>
    <submittedName>
        <fullName evidence="2">Putative conserved secreted protein</fullName>
    </submittedName>
</protein>
<dbReference type="VEuPathDB" id="VectorBase:LOC119174308"/>
<accession>A0A6G5A518</accession>
<dbReference type="OrthoDB" id="6496194at2759"/>
<dbReference type="Gene3D" id="1.10.238.20">
    <property type="entry name" value="Pheromone/general odorant binding protein domain"/>
    <property type="match status" value="1"/>
</dbReference>
<name>A0A6G5A518_RHIMP</name>
<feature type="signal peptide" evidence="1">
    <location>
        <begin position="1"/>
        <end position="19"/>
    </location>
</feature>
<proteinExistence type="predicted"/>
<dbReference type="InterPro" id="IPR036728">
    <property type="entry name" value="PBP_GOBP_sf"/>
</dbReference>
<dbReference type="GO" id="GO:0005549">
    <property type="term" value="F:odorant binding"/>
    <property type="evidence" value="ECO:0007669"/>
    <property type="project" value="InterPro"/>
</dbReference>
<evidence type="ECO:0000313" key="2">
    <source>
        <dbReference type="EMBL" id="NIE45879.1"/>
    </source>
</evidence>
<dbReference type="EMBL" id="GIKN01003606">
    <property type="protein sequence ID" value="NIE45879.1"/>
    <property type="molecule type" value="Transcribed_RNA"/>
</dbReference>
<organism evidence="2">
    <name type="scientific">Rhipicephalus microplus</name>
    <name type="common">Cattle tick</name>
    <name type="synonym">Boophilus microplus</name>
    <dbReference type="NCBI Taxonomy" id="6941"/>
    <lineage>
        <taxon>Eukaryota</taxon>
        <taxon>Metazoa</taxon>
        <taxon>Ecdysozoa</taxon>
        <taxon>Arthropoda</taxon>
        <taxon>Chelicerata</taxon>
        <taxon>Arachnida</taxon>
        <taxon>Acari</taxon>
        <taxon>Parasitiformes</taxon>
        <taxon>Ixodida</taxon>
        <taxon>Ixodoidea</taxon>
        <taxon>Ixodidae</taxon>
        <taxon>Rhipicephalinae</taxon>
        <taxon>Rhipicephalus</taxon>
        <taxon>Boophilus</taxon>
    </lineage>
</organism>
<sequence length="141" mass="15867">MKTALVSVLATCLVAVAMSVGGRISPSRQDFASWRSCMVAKLPQDKVQTYENCRNQSRGTDMRKFRQGLECVLSSYNLVNRTDVNLSRMRELAQNVTQQEVRAAFEECPLDDKNKKVGRAVKCLIDHLETSCPVPDEAKRE</sequence>
<evidence type="ECO:0000256" key="1">
    <source>
        <dbReference type="SAM" id="SignalP"/>
    </source>
</evidence>
<dbReference type="AlphaFoldDB" id="A0A6G5A518"/>
<reference evidence="2" key="1">
    <citation type="submission" date="2020-03" db="EMBL/GenBank/DDBJ databases">
        <title>A transcriptome and proteome of the tick Rhipicephalus microplus shaped by the genetic composition of its hosts and developmental stage.</title>
        <authorList>
            <person name="Garcia G.R."/>
            <person name="Ribeiro J.M.C."/>
            <person name="Maruyama S.R."/>
            <person name="Gardinasse L.G."/>
            <person name="Nelson K."/>
            <person name="Ferreira B.R."/>
            <person name="Andrade T.G."/>
            <person name="Santos I.K.F.M."/>
        </authorList>
    </citation>
    <scope>NUCLEOTIDE SEQUENCE</scope>
    <source>
        <strain evidence="2">NSGR</strain>
        <tissue evidence="2">Salivary glands</tissue>
    </source>
</reference>
<feature type="chain" id="PRO_5026305646" evidence="1">
    <location>
        <begin position="20"/>
        <end position="141"/>
    </location>
</feature>